<evidence type="ECO:0000256" key="4">
    <source>
        <dbReference type="ARBA" id="ARBA00022840"/>
    </source>
</evidence>
<dbReference type="SUPFAM" id="SSF52540">
    <property type="entry name" value="P-loop containing nucleoside triphosphate hydrolases"/>
    <property type="match status" value="1"/>
</dbReference>
<dbReference type="InterPro" id="IPR017871">
    <property type="entry name" value="ABC_transporter-like_CS"/>
</dbReference>
<sequence>MATVRELSDETDSAISTRGLRKTFRSVRGRSVGVDGLDLDVPVGGVHGFLGPNGSGKTTTIRMLLGLARPDSGTMRIFGHEVPGALPLVVGRVGAIVEQPKFFPSFTGRRNLELLAGAIGAEDRMVGTVLAEVGLSERSRDRYRGYSLGMKQRLAIAATLLKDPDLLIFDEPTNGLDPAGIREIRETMRGLGERGKTVLVSSHILAEVAQVADTVSIIGRGRLLAQGSVDEIVGRQSGSVVRVGIEAPDRAVEVLRAAGLTARVDAGVVLVDGVEDASEVTRVLAGSGLFVRDLTTLRADLESVFLELTAGERPGGFVPDDGPGSGADGSAARGPGAAEPAPLTGSLKAVSKHGRHQGGVS</sequence>
<name>A0ABM8G4C9_9CELL</name>
<dbReference type="Gene3D" id="3.40.50.300">
    <property type="entry name" value="P-loop containing nucleotide triphosphate hydrolases"/>
    <property type="match status" value="1"/>
</dbReference>
<accession>A0ABM8G4C9</accession>
<protein>
    <submittedName>
        <fullName evidence="7">Multidrug ABC transporter ATP-binding protein</fullName>
    </submittedName>
</protein>
<evidence type="ECO:0000256" key="5">
    <source>
        <dbReference type="SAM" id="MobiDB-lite"/>
    </source>
</evidence>
<keyword evidence="2" id="KW-0813">Transport</keyword>
<evidence type="ECO:0000256" key="2">
    <source>
        <dbReference type="ARBA" id="ARBA00022448"/>
    </source>
</evidence>
<reference evidence="8" key="1">
    <citation type="journal article" date="2019" name="Int. J. Syst. Evol. Microbiol.">
        <title>The Global Catalogue of Microorganisms (GCM) 10K type strain sequencing project: providing services to taxonomists for standard genome sequencing and annotation.</title>
        <authorList>
            <consortium name="The Broad Institute Genomics Platform"/>
            <consortium name="The Broad Institute Genome Sequencing Center for Infectious Disease"/>
            <person name="Wu L."/>
            <person name="Ma J."/>
        </authorList>
    </citation>
    <scope>NUCLEOTIDE SEQUENCE [LARGE SCALE GENOMIC DNA]</scope>
    <source>
        <strain evidence="8">NBRC 108565</strain>
    </source>
</reference>
<evidence type="ECO:0000259" key="6">
    <source>
        <dbReference type="PROSITE" id="PS50893"/>
    </source>
</evidence>
<dbReference type="InterPro" id="IPR003593">
    <property type="entry name" value="AAA+_ATPase"/>
</dbReference>
<keyword evidence="8" id="KW-1185">Reference proteome</keyword>
<dbReference type="Proteomes" id="UP001321475">
    <property type="component" value="Chromosome"/>
</dbReference>
<dbReference type="Pfam" id="PF00005">
    <property type="entry name" value="ABC_tran"/>
    <property type="match status" value="1"/>
</dbReference>
<evidence type="ECO:0000313" key="7">
    <source>
        <dbReference type="EMBL" id="BDZ43037.1"/>
    </source>
</evidence>
<gene>
    <name evidence="7" type="ORF">GCM10025865_23360</name>
</gene>
<feature type="region of interest" description="Disordered" evidence="5">
    <location>
        <begin position="312"/>
        <end position="361"/>
    </location>
</feature>
<dbReference type="PANTHER" id="PTHR43335">
    <property type="entry name" value="ABC TRANSPORTER, ATP-BINDING PROTEIN"/>
    <property type="match status" value="1"/>
</dbReference>
<comment type="similarity">
    <text evidence="1">Belongs to the ABC transporter superfamily.</text>
</comment>
<proteinExistence type="inferred from homology"/>
<evidence type="ECO:0000256" key="3">
    <source>
        <dbReference type="ARBA" id="ARBA00022741"/>
    </source>
</evidence>
<feature type="compositionally biased region" description="Low complexity" evidence="5">
    <location>
        <begin position="328"/>
        <end position="342"/>
    </location>
</feature>
<feature type="domain" description="ABC transporter" evidence="6">
    <location>
        <begin position="15"/>
        <end position="245"/>
    </location>
</feature>
<dbReference type="PROSITE" id="PS00211">
    <property type="entry name" value="ABC_TRANSPORTER_1"/>
    <property type="match status" value="1"/>
</dbReference>
<organism evidence="7 8">
    <name type="scientific">Paraoerskovia sediminicola</name>
    <dbReference type="NCBI Taxonomy" id="1138587"/>
    <lineage>
        <taxon>Bacteria</taxon>
        <taxon>Bacillati</taxon>
        <taxon>Actinomycetota</taxon>
        <taxon>Actinomycetes</taxon>
        <taxon>Micrococcales</taxon>
        <taxon>Cellulomonadaceae</taxon>
        <taxon>Paraoerskovia</taxon>
    </lineage>
</organism>
<keyword evidence="3" id="KW-0547">Nucleotide-binding</keyword>
<dbReference type="PANTHER" id="PTHR43335:SF4">
    <property type="entry name" value="ABC TRANSPORTER, ATP-BINDING PROTEIN"/>
    <property type="match status" value="1"/>
</dbReference>
<evidence type="ECO:0000313" key="8">
    <source>
        <dbReference type="Proteomes" id="UP001321475"/>
    </source>
</evidence>
<keyword evidence="4 7" id="KW-0067">ATP-binding</keyword>
<dbReference type="InterPro" id="IPR027417">
    <property type="entry name" value="P-loop_NTPase"/>
</dbReference>
<evidence type="ECO:0000256" key="1">
    <source>
        <dbReference type="ARBA" id="ARBA00005417"/>
    </source>
</evidence>
<dbReference type="PROSITE" id="PS50893">
    <property type="entry name" value="ABC_TRANSPORTER_2"/>
    <property type="match status" value="1"/>
</dbReference>
<dbReference type="SMART" id="SM00382">
    <property type="entry name" value="AAA"/>
    <property type="match status" value="1"/>
</dbReference>
<dbReference type="EMBL" id="AP027729">
    <property type="protein sequence ID" value="BDZ43037.1"/>
    <property type="molecule type" value="Genomic_DNA"/>
</dbReference>
<feature type="compositionally biased region" description="Basic residues" evidence="5">
    <location>
        <begin position="350"/>
        <end position="361"/>
    </location>
</feature>
<dbReference type="GO" id="GO:0005524">
    <property type="term" value="F:ATP binding"/>
    <property type="evidence" value="ECO:0007669"/>
    <property type="project" value="UniProtKB-KW"/>
</dbReference>
<dbReference type="InterPro" id="IPR003439">
    <property type="entry name" value="ABC_transporter-like_ATP-bd"/>
</dbReference>